<dbReference type="Proteomes" id="UP000644115">
    <property type="component" value="Unassembled WGS sequence"/>
</dbReference>
<sequence length="2475" mass="269458">MLHRNGKTIAKSLIAVAVVVMFIMGTASVFAVVDDHTVVGKNPQGTVISLFDYWVDEQDSVDFSPNPNLNSGINKNRDLKFSKGEGNDKKFNKWTKSNNPYSGMVEKTLNSNGYPDLVKSGNITSPLDYLFNENDSTTDGLAKVEGKKAYTNVGGLMQVDDEGYYYYDSTKNFASYDSASNGVKLYDKAGVSYRGTLGQFFPFNSGSDVFTESEGALSAKPGVTADSNNVNHWFGASMSTHFLHPEGGKTTRNQDITYEFSGDDDVWVFIDDVLVGDLGGIHDAASLKINFSTGAVSINGKSDGTLKSKYEAAGKTGETQWKGNTYAGGTYHTLKFFYLERGSYASNMSLKFNLKLMPDNEAYKVDQNENTLSGATFALYEAEKKDGEYTKKGGRLCKGVTDAGGSLKLKADDGATINFEELYKKDVGPYFILEETEAPAGYRSAKDVWLKYDPKTGVITTENLWDTGIQANARIMVTAPADLYDINGNKIEINDEGQLTKGSIFAVIHKRNNLKNIRDMNNWSSISGSVLTGWKANPDKGLASALTGNKYEFKLNSMAAYETTLDELPGDITTYVNTIVNENEGKPPADVLTELQENARYSLGFYYTTGSVEDATVKNTVRLNDGIGMIASKHNAKRFEYQYAVKLTVTDVTNDLYVKKFKKGKVDLKDQEGALNGVTFALYREDQTTLGSHILPGDPVLKGNAEPVATRTTETLNDPYRGDDSGTACFSKLENGTYYLKEISAPSGYKVRDDLIKVVVNDYGVFADAGAENDGIYVGRGGYGTLLKSMEQFAVNDDIDNTLTNVQVNLRVSSKEPNEEGFWNNGSQLKHDQPLHLKYLAADGTNGKSRYQVYDPSTGKTDEIQDHADFFMTDTGWPSLSLKQCDEPKTGNPYSQRTELGDKELLHLFVLRTMVLMEDETVGDLEISKTVKNDSSDTRFDKEFEFNVNLRKTTKDDDGRETTSPVSGTFQYVVKGPGTTDSTEKELVVNDQGNATLQLKDGQTAVIEDLPAGTEYQVTEDLGNETFWDVKSSVDGGAQADSKRSKGKIPEPAEDGSKQKSTVAYENTYHPEAASASIPVEKQFNGWTLPGFKDETFDIRLTGIESTGGNIKDTMPGATQDTVDSDWYLIKKVEKRNDGQNGSVSDAVFDGMIFTKTGTYAYTVKEIRGSQGGITYSSAIYEVVITVTDDEKGKLTAAMTMKKAIDDNGEALQEKPQAEKAVFQNTYNSREKGISFIVHKTYSNATGSDQLTDNQFQFQLEAVTAGAPMPENTADGKSIAPSTPGGRVDFPNTTFDTGDQGKTFVYKVSEVIPDGAENGTLNGTTYDRNVYYIQVAVTAEGGSGAVVNTEIKYYRDAACTQEIEPGSEDLYQAEQGVYRPWFKNSYTAEPAKVAIQGSKTLNGRDMTDGEFRFTLEGADGTTKDAMKDGSVQGATADGTLTMAAPAAANGHEQHFEFPELTFNHVGTYTFNVKETLPDGAKNNKLNGVTYDTNVGAVTVQVTDKDANGDKTGRLAATVSYTNSRNDSTDLAKFVNRYEESGSYAITGTKNITGRSFQKGDRYTFTVTPKDDKTPYPVDKDGKEVKEVTITPDSGNSADIDFGTVNFDQAGVSYKYTLKEKQLASGEDTKGVTYDDTTYALTLTSSANDPKNGKLVIDQTLSAGDKPADSIAWTNVYRATGSMELKGSKTLTGRKWQEGDAFTFTLWSKKDNEALLDAVPKKSYTIKDDRAIFKTVTVDEKDAGNNRTVTLDFGKLNFIKDSDGKPYEFYITETIPRSDEIRGIQYDGSDHRIPVYVTDDGQGHLTAEVAENSITNLDFYNIYSSSIEYSNEAGIVIEKTLNGHDMTDDQFEFTVEALESGSDDTKVAKEEAAARIGFGQDQTKKTYQSKAASDGQKCVIDILDGEKVRFTQDDAGKTFCYKVTETKDDAAGYTYDTTEYRVEIALEDPGAGAMKATTTVKDVTHNREVSKTEVRSDDQDGKTIAAIPFINSYSASGDLGGKDSAKIKASKTLNGRDMKKDEFTFQVTNAKDPKEQKTVLSTGKNAAAEAGKPGAVDFAEIKYTTAQMKQDVENDLAVKEGNEYTYQYEVSEVTENLPAGVSPEEGSFAVTVTVTDNGDGTLTAAVTYPDDKNKLDFVNDYDTKTVFVPIKGIKSLKLEGKAAMTIEDIEGKYDFALTGKETTADADGTAPMPTLNGKTMTSAKNDKTGEIAFGHITLQASDFEGIAPDDQGNRTRTFEYKITEKGNVDGVVNDREATKTVSITVTYDSKKKSFHVTGVPEDAAFQFTNIYGITSTDVSADTLFSVNKILKGRDLKDGEFQFELLEIVGDEAVVIAKGTTKAASAGTASAVDFGKLTYDAPGEHDYVIREVIPAGGRDADTVYDTRSYSVHVSVTDQKDGTLKVTSDASGDEPMTFLNKQASKNPSGGDSTGDNGGNGGSHTRTGDQTPIGMAILLLMISACAGTLVLGIRRSSAK</sequence>
<dbReference type="RefSeq" id="WP_249286528.1">
    <property type="nucleotide sequence ID" value="NZ_JACRWC010000048.1"/>
</dbReference>
<feature type="region of interest" description="Disordered" evidence="1">
    <location>
        <begin position="1034"/>
        <end position="1061"/>
    </location>
</feature>
<dbReference type="Pfam" id="PF24547">
    <property type="entry name" value="DUF7601"/>
    <property type="match status" value="1"/>
</dbReference>
<evidence type="ECO:0000259" key="3">
    <source>
        <dbReference type="PROSITE" id="PS51820"/>
    </source>
</evidence>
<dbReference type="Gene3D" id="2.60.40.1140">
    <property type="entry name" value="Collagen-binding surface protein Cna, B-type domain"/>
    <property type="match status" value="1"/>
</dbReference>
<dbReference type="InterPro" id="IPR051154">
    <property type="entry name" value="Prespore-cell_inducing_factor"/>
</dbReference>
<organism evidence="4 5">
    <name type="scientific">Lentihominibacter faecis</name>
    <dbReference type="NCBI Taxonomy" id="2764712"/>
    <lineage>
        <taxon>Bacteria</taxon>
        <taxon>Bacillati</taxon>
        <taxon>Bacillota</taxon>
        <taxon>Clostridia</taxon>
        <taxon>Peptostreptococcales</taxon>
        <taxon>Anaerovoracaceae</taxon>
        <taxon>Lentihominibacter</taxon>
    </lineage>
</organism>
<dbReference type="GO" id="GO:0005576">
    <property type="term" value="C:extracellular region"/>
    <property type="evidence" value="ECO:0007669"/>
    <property type="project" value="TreeGrafter"/>
</dbReference>
<feature type="region of interest" description="Disordered" evidence="1">
    <location>
        <begin position="2401"/>
        <end position="2445"/>
    </location>
</feature>
<feature type="compositionally biased region" description="Gly residues" evidence="1">
    <location>
        <begin position="2428"/>
        <end position="2438"/>
    </location>
</feature>
<dbReference type="InterPro" id="IPR041033">
    <property type="entry name" value="SpaA_PFL_dom_1"/>
</dbReference>
<dbReference type="NCBIfam" id="TIGR03786">
    <property type="entry name" value="strep_pil_rpt"/>
    <property type="match status" value="4"/>
</dbReference>
<protein>
    <recommendedName>
        <fullName evidence="3">PA14 domain-containing protein</fullName>
    </recommendedName>
</protein>
<dbReference type="PANTHER" id="PTHR31137">
    <property type="entry name" value="PROTEIN PSIB-RELATED-RELATED"/>
    <property type="match status" value="1"/>
</dbReference>
<feature type="compositionally biased region" description="Basic and acidic residues" evidence="1">
    <location>
        <begin position="1041"/>
        <end position="1058"/>
    </location>
</feature>
<dbReference type="Gene3D" id="2.60.40.3050">
    <property type="match status" value="9"/>
</dbReference>
<reference evidence="4" key="1">
    <citation type="submission" date="2020-08" db="EMBL/GenBank/DDBJ databases">
        <authorList>
            <person name="Liu C."/>
            <person name="Sun Q."/>
        </authorList>
    </citation>
    <scope>NUCLEOTIDE SEQUENCE</scope>
    <source>
        <strain evidence="4">BX16</strain>
    </source>
</reference>
<proteinExistence type="predicted"/>
<feature type="transmembrane region" description="Helical" evidence="2">
    <location>
        <begin position="12"/>
        <end position="33"/>
    </location>
</feature>
<feature type="transmembrane region" description="Helical" evidence="2">
    <location>
        <begin position="2449"/>
        <end position="2469"/>
    </location>
</feature>
<dbReference type="InterPro" id="IPR038174">
    <property type="entry name" value="Strep_pil_link_sf"/>
</dbReference>
<feature type="domain" description="PA14" evidence="3">
    <location>
        <begin position="191"/>
        <end position="370"/>
    </location>
</feature>
<dbReference type="InterPro" id="IPR013783">
    <property type="entry name" value="Ig-like_fold"/>
</dbReference>
<comment type="caution">
    <text evidence="4">The sequence shown here is derived from an EMBL/GenBank/DDBJ whole genome shotgun (WGS) entry which is preliminary data.</text>
</comment>
<dbReference type="InterPro" id="IPR022464">
    <property type="entry name" value="Strep_pil_isopept_link"/>
</dbReference>
<keyword evidence="2" id="KW-0812">Transmembrane</keyword>
<keyword evidence="2" id="KW-0472">Membrane</keyword>
<evidence type="ECO:0000313" key="4">
    <source>
        <dbReference type="EMBL" id="MBC5999046.1"/>
    </source>
</evidence>
<gene>
    <name evidence="4" type="ORF">H8876_03410</name>
</gene>
<name>A0A923NBD9_9FIRM</name>
<dbReference type="PROSITE" id="PS51820">
    <property type="entry name" value="PA14"/>
    <property type="match status" value="1"/>
</dbReference>
<keyword evidence="2" id="KW-1133">Transmembrane helix</keyword>
<evidence type="ECO:0000313" key="5">
    <source>
        <dbReference type="Proteomes" id="UP000644115"/>
    </source>
</evidence>
<dbReference type="EMBL" id="JACRWC010000048">
    <property type="protein sequence ID" value="MBC5999046.1"/>
    <property type="molecule type" value="Genomic_DNA"/>
</dbReference>
<dbReference type="Pfam" id="PF17802">
    <property type="entry name" value="SpaA"/>
    <property type="match status" value="2"/>
</dbReference>
<dbReference type="InterPro" id="IPR037524">
    <property type="entry name" value="PA14/GLEYA"/>
</dbReference>
<dbReference type="InterPro" id="IPR055382">
    <property type="entry name" value="DUF7601"/>
</dbReference>
<evidence type="ECO:0000256" key="1">
    <source>
        <dbReference type="SAM" id="MobiDB-lite"/>
    </source>
</evidence>
<dbReference type="Gene3D" id="2.60.40.10">
    <property type="entry name" value="Immunoglobulins"/>
    <property type="match status" value="2"/>
</dbReference>
<keyword evidence="5" id="KW-1185">Reference proteome</keyword>
<accession>A0A923NBD9</accession>
<dbReference type="Pfam" id="PF12892">
    <property type="entry name" value="FctA"/>
    <property type="match status" value="9"/>
</dbReference>
<evidence type="ECO:0000256" key="2">
    <source>
        <dbReference type="SAM" id="Phobius"/>
    </source>
</evidence>